<keyword evidence="5" id="KW-1133">Transmembrane helix</keyword>
<dbReference type="Pfam" id="PF00531">
    <property type="entry name" value="Death"/>
    <property type="match status" value="1"/>
</dbReference>
<keyword evidence="1 4" id="KW-0479">Metal-binding</keyword>
<accession>A0AAN0JM68</accession>
<keyword evidence="3 4" id="KW-0862">Zinc</keyword>
<feature type="transmembrane region" description="Helical" evidence="5">
    <location>
        <begin position="493"/>
        <end position="511"/>
    </location>
</feature>
<feature type="transmembrane region" description="Helical" evidence="5">
    <location>
        <begin position="523"/>
        <end position="542"/>
    </location>
</feature>
<dbReference type="GO" id="GO:0008270">
    <property type="term" value="F:zinc ion binding"/>
    <property type="evidence" value="ECO:0007669"/>
    <property type="project" value="UniProtKB-KW"/>
</dbReference>
<evidence type="ECO:0000313" key="9">
    <source>
        <dbReference type="Proteomes" id="UP000007879"/>
    </source>
</evidence>
<dbReference type="AlphaFoldDB" id="A0AAN0JM68"/>
<dbReference type="Gene3D" id="1.10.533.10">
    <property type="entry name" value="Death Domain, Fas"/>
    <property type="match status" value="1"/>
</dbReference>
<keyword evidence="5" id="KW-0472">Membrane</keyword>
<keyword evidence="9" id="KW-1185">Reference proteome</keyword>
<dbReference type="GO" id="GO:0007165">
    <property type="term" value="P:signal transduction"/>
    <property type="evidence" value="ECO:0007669"/>
    <property type="project" value="InterPro"/>
</dbReference>
<dbReference type="CDD" id="cd01670">
    <property type="entry name" value="Death"/>
    <property type="match status" value="1"/>
</dbReference>
<dbReference type="InterPro" id="IPR011029">
    <property type="entry name" value="DEATH-like_dom_sf"/>
</dbReference>
<feature type="transmembrane region" description="Helical" evidence="5">
    <location>
        <begin position="460"/>
        <end position="481"/>
    </location>
</feature>
<reference evidence="9" key="1">
    <citation type="journal article" date="2010" name="Nature">
        <title>The Amphimedon queenslandica genome and the evolution of animal complexity.</title>
        <authorList>
            <person name="Srivastava M."/>
            <person name="Simakov O."/>
            <person name="Chapman J."/>
            <person name="Fahey B."/>
            <person name="Gauthier M.E."/>
            <person name="Mitros T."/>
            <person name="Richards G.S."/>
            <person name="Conaco C."/>
            <person name="Dacre M."/>
            <person name="Hellsten U."/>
            <person name="Larroux C."/>
            <person name="Putnam N.H."/>
            <person name="Stanke M."/>
            <person name="Adamska M."/>
            <person name="Darling A."/>
            <person name="Degnan S.M."/>
            <person name="Oakley T.H."/>
            <person name="Plachetzki D.C."/>
            <person name="Zhai Y."/>
            <person name="Adamski M."/>
            <person name="Calcino A."/>
            <person name="Cummins S.F."/>
            <person name="Goodstein D.M."/>
            <person name="Harris C."/>
            <person name="Jackson D.J."/>
            <person name="Leys S.P."/>
            <person name="Shu S."/>
            <person name="Woodcroft B.J."/>
            <person name="Vervoort M."/>
            <person name="Kosik K.S."/>
            <person name="Manning G."/>
            <person name="Degnan B.M."/>
            <person name="Rokhsar D.S."/>
        </authorList>
    </citation>
    <scope>NUCLEOTIDE SEQUENCE [LARGE SCALE GENOMIC DNA]</scope>
</reference>
<feature type="transmembrane region" description="Helical" evidence="5">
    <location>
        <begin position="679"/>
        <end position="700"/>
    </location>
</feature>
<dbReference type="RefSeq" id="XP_019858095.1">
    <property type="nucleotide sequence ID" value="XM_020002536.1"/>
</dbReference>
<evidence type="ECO:0000256" key="2">
    <source>
        <dbReference type="ARBA" id="ARBA00022771"/>
    </source>
</evidence>
<dbReference type="SUPFAM" id="SSF49599">
    <property type="entry name" value="TRAF domain-like"/>
    <property type="match status" value="1"/>
</dbReference>
<name>A0AAN0JM68_AMPQE</name>
<evidence type="ECO:0000256" key="5">
    <source>
        <dbReference type="SAM" id="Phobius"/>
    </source>
</evidence>
<feature type="transmembrane region" description="Helical" evidence="5">
    <location>
        <begin position="597"/>
        <end position="614"/>
    </location>
</feature>
<proteinExistence type="predicted"/>
<evidence type="ECO:0000256" key="3">
    <source>
        <dbReference type="ARBA" id="ARBA00022833"/>
    </source>
</evidence>
<evidence type="ECO:0000259" key="7">
    <source>
        <dbReference type="PROSITE" id="PS50145"/>
    </source>
</evidence>
<protein>
    <recommendedName>
        <fullName evidence="10">Death domain-containing protein</fullName>
    </recommendedName>
</protein>
<feature type="transmembrane region" description="Helical" evidence="5">
    <location>
        <begin position="563"/>
        <end position="591"/>
    </location>
</feature>
<dbReference type="Proteomes" id="UP000007879">
    <property type="component" value="Unassembled WGS sequence"/>
</dbReference>
<dbReference type="InterPro" id="IPR013083">
    <property type="entry name" value="Znf_RING/FYVE/PHD"/>
</dbReference>
<dbReference type="Gene3D" id="3.30.40.10">
    <property type="entry name" value="Zinc/RING finger domain, C3HC4 (zinc finger)"/>
    <property type="match status" value="1"/>
</dbReference>
<feature type="zinc finger region" description="TRAF-type" evidence="4">
    <location>
        <begin position="351"/>
        <end position="404"/>
    </location>
</feature>
<organism evidence="8 9">
    <name type="scientific">Amphimedon queenslandica</name>
    <name type="common">Sponge</name>
    <dbReference type="NCBI Taxonomy" id="400682"/>
    <lineage>
        <taxon>Eukaryota</taxon>
        <taxon>Metazoa</taxon>
        <taxon>Porifera</taxon>
        <taxon>Demospongiae</taxon>
        <taxon>Heteroscleromorpha</taxon>
        <taxon>Haplosclerida</taxon>
        <taxon>Niphatidae</taxon>
        <taxon>Amphimedon</taxon>
    </lineage>
</organism>
<evidence type="ECO:0000256" key="4">
    <source>
        <dbReference type="PROSITE-ProRule" id="PRU00207"/>
    </source>
</evidence>
<evidence type="ECO:0008006" key="10">
    <source>
        <dbReference type="Google" id="ProtNLM"/>
    </source>
</evidence>
<dbReference type="SUPFAM" id="SSF47986">
    <property type="entry name" value="DEATH domain"/>
    <property type="match status" value="1"/>
</dbReference>
<keyword evidence="5" id="KW-0812">Transmembrane</keyword>
<evidence type="ECO:0000256" key="1">
    <source>
        <dbReference type="ARBA" id="ARBA00022723"/>
    </source>
</evidence>
<dbReference type="EnsemblMetazoa" id="XM_020002536.1">
    <property type="protein sequence ID" value="XP_019858095.1"/>
    <property type="gene ID" value="LOC109586357"/>
</dbReference>
<dbReference type="InterPro" id="IPR001293">
    <property type="entry name" value="Znf_TRAF"/>
</dbReference>
<dbReference type="PROSITE" id="PS50017">
    <property type="entry name" value="DEATH_DOMAIN"/>
    <property type="match status" value="1"/>
</dbReference>
<evidence type="ECO:0000259" key="6">
    <source>
        <dbReference type="PROSITE" id="PS50017"/>
    </source>
</evidence>
<feature type="domain" description="TRAF-type" evidence="7">
    <location>
        <begin position="351"/>
        <end position="404"/>
    </location>
</feature>
<keyword evidence="2 4" id="KW-0863">Zinc-finger</keyword>
<dbReference type="GeneID" id="109586357"/>
<sequence length="703" mass="82147">MAVGGDTSSLGITDLQDILTQLEQGQFSTSKWKQFGFQAGLYKNTLDKIEVNKANSVEDRFIECLSCWLRKQDNVNSEGEPSWNRLAEILERIGEQALADKIRGREEGQDTGQSICLPRQLKNEYIQMTTEFEEILEKFVNRVCEKRETLDKLKTKMIYHWRLNRDEIDNLQIGDYFGLMYIIRDHCSPWNFNILTILTQQLGLADITKQLNLFEEKQEEIYKKILAKGFATIAIENCNKKNSKMMIFEVLWPIDKTTLQDFKEFLIDVFSSQGYHMHIHLKTVHSSRLTFVCFIPDWLVDEMKDYVMENEDLFISKDVVEITVDGTIVFSTKHSLEIEEGTRIEEQNMSTHLNKEKREGECQYEEVECRNEECQERKQRRYLEDHEDRECDQRPFQCQYCGEEDMKAMVTGAVLNFLLCLIIFRTVVTIHSEFDKTVCEPQEIVFKFFPCHGEIKSSDVAFVVIWILVTFISVSLVRDIIRQGLSRSAFKGFHKILSLLSIISYEIWMFDYIYNTYVTNFDWSFTIMIFLPLVTLLVHSVLQIFLSYDEYVLPKNQRRTRDLVYFIVTSLGFNGIMIVHILCMFVIALSTGISKENNLVCIIIAAFLGLGEMMNRAYVMKNHFEQLINQYIPYKMYMKTALEHHMQEMRNNVHTPAKLESRYVNLDVKLVTQKREKETSYLTVPIVATFAVATFSAFVAGNI</sequence>
<dbReference type="KEGG" id="aqu:109586357"/>
<dbReference type="PROSITE" id="PS50145">
    <property type="entry name" value="ZF_TRAF"/>
    <property type="match status" value="1"/>
</dbReference>
<feature type="domain" description="Death" evidence="6">
    <location>
        <begin position="31"/>
        <end position="106"/>
    </location>
</feature>
<dbReference type="InterPro" id="IPR000488">
    <property type="entry name" value="Death_dom"/>
</dbReference>
<evidence type="ECO:0000313" key="8">
    <source>
        <dbReference type="EnsemblMetazoa" id="XP_019858095.1"/>
    </source>
</evidence>
<reference evidence="8" key="2">
    <citation type="submission" date="2024-06" db="UniProtKB">
        <authorList>
            <consortium name="EnsemblMetazoa"/>
        </authorList>
    </citation>
    <scope>IDENTIFICATION</scope>
</reference>